<dbReference type="Proteomes" id="UP000095209">
    <property type="component" value="Unassembled WGS sequence"/>
</dbReference>
<dbReference type="SUPFAM" id="SSF55797">
    <property type="entry name" value="PR-1-like"/>
    <property type="match status" value="1"/>
</dbReference>
<dbReference type="PANTHER" id="PTHR31157:SF1">
    <property type="entry name" value="SCP DOMAIN-CONTAINING PROTEIN"/>
    <property type="match status" value="1"/>
</dbReference>
<feature type="chain" id="PRO_5009180927" description="SCP domain-containing protein" evidence="2">
    <location>
        <begin position="26"/>
        <end position="244"/>
    </location>
</feature>
<proteinExistence type="predicted"/>
<dbReference type="InterPro" id="IPR014044">
    <property type="entry name" value="CAP_dom"/>
</dbReference>
<dbReference type="STRING" id="1305675.BFG57_15585"/>
<feature type="domain" description="SCP" evidence="3">
    <location>
        <begin position="128"/>
        <end position="241"/>
    </location>
</feature>
<evidence type="ECO:0000256" key="1">
    <source>
        <dbReference type="SAM" id="MobiDB-lite"/>
    </source>
</evidence>
<dbReference type="NCBIfam" id="TIGR02909">
    <property type="entry name" value="spore_YkwD"/>
    <property type="match status" value="1"/>
</dbReference>
<organism evidence="4 5">
    <name type="scientific">Bacillus solimangrovi</name>
    <dbReference type="NCBI Taxonomy" id="1305675"/>
    <lineage>
        <taxon>Bacteria</taxon>
        <taxon>Bacillati</taxon>
        <taxon>Bacillota</taxon>
        <taxon>Bacilli</taxon>
        <taxon>Bacillales</taxon>
        <taxon>Bacillaceae</taxon>
        <taxon>Bacillus</taxon>
    </lineage>
</organism>
<dbReference type="CDD" id="cd05379">
    <property type="entry name" value="CAP_bacterial"/>
    <property type="match status" value="1"/>
</dbReference>
<reference evidence="4 5" key="1">
    <citation type="submission" date="2016-08" db="EMBL/GenBank/DDBJ databases">
        <title>Genome of Bacillus solimangrovi GH2-4.</title>
        <authorList>
            <person name="Lim S."/>
            <person name="Kim B.-C."/>
        </authorList>
    </citation>
    <scope>NUCLEOTIDE SEQUENCE [LARGE SCALE GENOMIC DNA]</scope>
    <source>
        <strain evidence="4 5">GH2-4</strain>
    </source>
</reference>
<accession>A0A1E5LEI3</accession>
<dbReference type="RefSeq" id="WP_069717482.1">
    <property type="nucleotide sequence ID" value="NZ_MJEH01000027.1"/>
</dbReference>
<dbReference type="AlphaFoldDB" id="A0A1E5LEI3"/>
<feature type="region of interest" description="Disordered" evidence="1">
    <location>
        <begin position="81"/>
        <end position="121"/>
    </location>
</feature>
<feature type="compositionally biased region" description="Polar residues" evidence="1">
    <location>
        <begin position="87"/>
        <end position="100"/>
    </location>
</feature>
<name>A0A1E5LEI3_9BACI</name>
<evidence type="ECO:0000259" key="3">
    <source>
        <dbReference type="Pfam" id="PF00188"/>
    </source>
</evidence>
<dbReference type="InterPro" id="IPR014258">
    <property type="entry name" value="CAP_domain_YkwD-like"/>
</dbReference>
<dbReference type="EMBL" id="MJEH01000027">
    <property type="protein sequence ID" value="OEH92480.1"/>
    <property type="molecule type" value="Genomic_DNA"/>
</dbReference>
<sequence>MKKGLLLTTATAFTLLVSAPGMSSAASNGLSPEQIEKIKINCEVPQGSINAMLPEAVDHINKKYNLNINPENLNINYASKAPAKQEAQATQPNTPSQPAEAQTPAESTKQEKTEETSSALSQFEKEVVDLTNAERAKNGLAALEIDEELSKVARAKSADMQSNKYFDHNSPTYGSPFDMMKQFGISYKTAGENIAYGQKTPQEVVNAWMNSEGHRKNILNGQFTHIGVGFVEQGNYWTQMFIGK</sequence>
<evidence type="ECO:0000313" key="4">
    <source>
        <dbReference type="EMBL" id="OEH92480.1"/>
    </source>
</evidence>
<feature type="signal peptide" evidence="2">
    <location>
        <begin position="1"/>
        <end position="25"/>
    </location>
</feature>
<keyword evidence="5" id="KW-1185">Reference proteome</keyword>
<comment type="caution">
    <text evidence="4">The sequence shown here is derived from an EMBL/GenBank/DDBJ whole genome shotgun (WGS) entry which is preliminary data.</text>
</comment>
<dbReference type="PANTHER" id="PTHR31157">
    <property type="entry name" value="SCP DOMAIN-CONTAINING PROTEIN"/>
    <property type="match status" value="1"/>
</dbReference>
<evidence type="ECO:0000256" key="2">
    <source>
        <dbReference type="SAM" id="SignalP"/>
    </source>
</evidence>
<protein>
    <recommendedName>
        <fullName evidence="3">SCP domain-containing protein</fullName>
    </recommendedName>
</protein>
<dbReference type="Gene3D" id="3.40.33.10">
    <property type="entry name" value="CAP"/>
    <property type="match status" value="1"/>
</dbReference>
<evidence type="ECO:0000313" key="5">
    <source>
        <dbReference type="Proteomes" id="UP000095209"/>
    </source>
</evidence>
<dbReference type="InterPro" id="IPR035940">
    <property type="entry name" value="CAP_sf"/>
</dbReference>
<keyword evidence="2" id="KW-0732">Signal</keyword>
<gene>
    <name evidence="4" type="ORF">BFG57_15585</name>
</gene>
<dbReference type="OrthoDB" id="9783944at2"/>
<dbReference type="Pfam" id="PF00188">
    <property type="entry name" value="CAP"/>
    <property type="match status" value="1"/>
</dbReference>